<dbReference type="Proteomes" id="UP000037035">
    <property type="component" value="Unassembled WGS sequence"/>
</dbReference>
<dbReference type="EMBL" id="LAVV01006480">
    <property type="protein sequence ID" value="KNZ59699.1"/>
    <property type="molecule type" value="Genomic_DNA"/>
</dbReference>
<dbReference type="AlphaFoldDB" id="A0A0L6VG38"/>
<comment type="caution">
    <text evidence="2">The sequence shown here is derived from an EMBL/GenBank/DDBJ whole genome shotgun (WGS) entry which is preliminary data.</text>
</comment>
<evidence type="ECO:0000313" key="2">
    <source>
        <dbReference type="EMBL" id="KNZ59699.1"/>
    </source>
</evidence>
<sequence>MERVGIKTQLRQTMGRNCKNLYKCMIWLHKKKLLSKVQSKHNMILCKQTGHFLRHVPKTNLTRNVSMEFTCKCFLLTWSYTELIPVLFQLISSAIQLQLFCNLCNSFINLLLHPQNYKQWPLPWGFRGRCYKCLDVMLKAYQTLHCGNSKVPVTPLQNTRKLNTFQDKTATNLHGAQKTKGQNRFSGQIIIRNQEKSSCSIPTEHLTQQDGKGSQISQHSLKTLTCGNQDAISTPFDGSTIPETSTHSQDPKEQPTDINTPPLTASCIPIEINLLSYEISPHLIIHLRYLPLSPPDQIISTYILLSQQICYNTIVQRLEY</sequence>
<organism evidence="2 3">
    <name type="scientific">Puccinia sorghi</name>
    <dbReference type="NCBI Taxonomy" id="27349"/>
    <lineage>
        <taxon>Eukaryota</taxon>
        <taxon>Fungi</taxon>
        <taxon>Dikarya</taxon>
        <taxon>Basidiomycota</taxon>
        <taxon>Pucciniomycotina</taxon>
        <taxon>Pucciniomycetes</taxon>
        <taxon>Pucciniales</taxon>
        <taxon>Pucciniaceae</taxon>
        <taxon>Puccinia</taxon>
    </lineage>
</organism>
<reference evidence="2 3" key="1">
    <citation type="submission" date="2015-08" db="EMBL/GenBank/DDBJ databases">
        <title>Next Generation Sequencing and Analysis of the Genome of Puccinia sorghi L Schw, the Causal Agent of Maize Common Rust.</title>
        <authorList>
            <person name="Rochi L."/>
            <person name="Burguener G."/>
            <person name="Darino M."/>
            <person name="Turjanski A."/>
            <person name="Kreff E."/>
            <person name="Dieguez M.J."/>
            <person name="Sacco F."/>
        </authorList>
    </citation>
    <scope>NUCLEOTIDE SEQUENCE [LARGE SCALE GENOMIC DNA]</scope>
    <source>
        <strain evidence="2 3">RO10H11247</strain>
    </source>
</reference>
<gene>
    <name evidence="2" type="ORF">VP01_1679g2</name>
</gene>
<accession>A0A0L6VG38</accession>
<feature type="region of interest" description="Disordered" evidence="1">
    <location>
        <begin position="235"/>
        <end position="262"/>
    </location>
</feature>
<evidence type="ECO:0000313" key="3">
    <source>
        <dbReference type="Proteomes" id="UP000037035"/>
    </source>
</evidence>
<protein>
    <submittedName>
        <fullName evidence="2">Uncharacterized protein</fullName>
    </submittedName>
</protein>
<proteinExistence type="predicted"/>
<keyword evidence="3" id="KW-1185">Reference proteome</keyword>
<dbReference type="VEuPathDB" id="FungiDB:VP01_1679g2"/>
<evidence type="ECO:0000256" key="1">
    <source>
        <dbReference type="SAM" id="MobiDB-lite"/>
    </source>
</evidence>
<name>A0A0L6VG38_9BASI</name>